<dbReference type="SUPFAM" id="SSF46785">
    <property type="entry name" value="Winged helix' DNA-binding domain"/>
    <property type="match status" value="1"/>
</dbReference>
<dbReference type="PANTHER" id="PTHR30346:SF26">
    <property type="entry name" value="HYDROGEN PEROXIDE-INDUCIBLE GENES ACTIVATOR"/>
    <property type="match status" value="1"/>
</dbReference>
<evidence type="ECO:0000256" key="2">
    <source>
        <dbReference type="ARBA" id="ARBA00023015"/>
    </source>
</evidence>
<dbReference type="GO" id="GO:0032993">
    <property type="term" value="C:protein-DNA complex"/>
    <property type="evidence" value="ECO:0007669"/>
    <property type="project" value="TreeGrafter"/>
</dbReference>
<dbReference type="PROSITE" id="PS50931">
    <property type="entry name" value="HTH_LYSR"/>
    <property type="match status" value="1"/>
</dbReference>
<organism evidence="7 8">
    <name type="scientific">Nitratireductor pacificus pht-3B</name>
    <dbReference type="NCBI Taxonomy" id="391937"/>
    <lineage>
        <taxon>Bacteria</taxon>
        <taxon>Pseudomonadati</taxon>
        <taxon>Pseudomonadota</taxon>
        <taxon>Alphaproteobacteria</taxon>
        <taxon>Hyphomicrobiales</taxon>
        <taxon>Phyllobacteriaceae</taxon>
        <taxon>Nitratireductor</taxon>
    </lineage>
</organism>
<dbReference type="RefSeq" id="WP_008597408.1">
    <property type="nucleotide sequence ID" value="NZ_AMRM01000013.1"/>
</dbReference>
<protein>
    <submittedName>
        <fullName evidence="7">LysR family transcriptional regulator</fullName>
    </submittedName>
</protein>
<comment type="similarity">
    <text evidence="1">Belongs to the LysR transcriptional regulatory family.</text>
</comment>
<dbReference type="OrthoDB" id="9775392at2"/>
<dbReference type="SUPFAM" id="SSF53850">
    <property type="entry name" value="Periplasmic binding protein-like II"/>
    <property type="match status" value="1"/>
</dbReference>
<feature type="domain" description="HTH lysR-type" evidence="6">
    <location>
        <begin position="4"/>
        <end position="61"/>
    </location>
</feature>
<keyword evidence="5" id="KW-0804">Transcription</keyword>
<dbReference type="InterPro" id="IPR036388">
    <property type="entry name" value="WH-like_DNA-bd_sf"/>
</dbReference>
<dbReference type="FunFam" id="1.10.10.10:FF:000001">
    <property type="entry name" value="LysR family transcriptional regulator"/>
    <property type="match status" value="1"/>
</dbReference>
<dbReference type="Pfam" id="PF00126">
    <property type="entry name" value="HTH_1"/>
    <property type="match status" value="1"/>
</dbReference>
<keyword evidence="2" id="KW-0805">Transcription regulation</keyword>
<gene>
    <name evidence="7" type="ORF">NA2_12898</name>
</gene>
<dbReference type="CDD" id="cd08411">
    <property type="entry name" value="PBP2_OxyR"/>
    <property type="match status" value="1"/>
</dbReference>
<dbReference type="PRINTS" id="PR00039">
    <property type="entry name" value="HTHLYSR"/>
</dbReference>
<evidence type="ECO:0000256" key="3">
    <source>
        <dbReference type="ARBA" id="ARBA00023125"/>
    </source>
</evidence>
<dbReference type="InterPro" id="IPR000847">
    <property type="entry name" value="LysR_HTH_N"/>
</dbReference>
<keyword evidence="8" id="KW-1185">Reference proteome</keyword>
<proteinExistence type="inferred from homology"/>
<dbReference type="InterPro" id="IPR036390">
    <property type="entry name" value="WH_DNA-bd_sf"/>
</dbReference>
<dbReference type="eggNOG" id="COG0583">
    <property type="taxonomic scope" value="Bacteria"/>
</dbReference>
<reference evidence="7 8" key="1">
    <citation type="journal article" date="2012" name="J. Bacteriol.">
        <title>Genome Sequence of Nitratireductor pacificus Type Strain pht-3B.</title>
        <authorList>
            <person name="Lai Q."/>
            <person name="Li G."/>
            <person name="Shao Z."/>
        </authorList>
    </citation>
    <scope>NUCLEOTIDE SEQUENCE [LARGE SCALE GENOMIC DNA]</scope>
    <source>
        <strain evidence="8">pht-3B</strain>
    </source>
</reference>
<dbReference type="InterPro" id="IPR005119">
    <property type="entry name" value="LysR_subst-bd"/>
</dbReference>
<dbReference type="AlphaFoldDB" id="K2MCQ2"/>
<comment type="caution">
    <text evidence="7">The sequence shown here is derived from an EMBL/GenBank/DDBJ whole genome shotgun (WGS) entry which is preliminary data.</text>
</comment>
<name>K2MCQ2_9HYPH</name>
<dbReference type="Gene3D" id="1.10.10.10">
    <property type="entry name" value="Winged helix-like DNA-binding domain superfamily/Winged helix DNA-binding domain"/>
    <property type="match status" value="1"/>
</dbReference>
<dbReference type="STRING" id="391937.NA2_12898"/>
<dbReference type="GO" id="GO:0003700">
    <property type="term" value="F:DNA-binding transcription factor activity"/>
    <property type="evidence" value="ECO:0007669"/>
    <property type="project" value="InterPro"/>
</dbReference>
<evidence type="ECO:0000256" key="4">
    <source>
        <dbReference type="ARBA" id="ARBA00023159"/>
    </source>
</evidence>
<dbReference type="PATRIC" id="fig|391937.3.peg.2650"/>
<evidence type="ECO:0000313" key="8">
    <source>
        <dbReference type="Proteomes" id="UP000006786"/>
    </source>
</evidence>
<sequence>MIRLTIRQMQYFESLAETLHFGRAAAGCGVTQPALSAQISEMEAQLGLRLFERGAGGVALTAEAQALRPRIERILAELRDLESEARRERQVLEGRFRLGVIPTVAPYLLPELLPRLKQRFPHLQLEIREAVTGTLLEETGSGRLDGMIAAEPLDDPRLVHEILFRDPFHLAVPEDEAERIAPPVAQESMALERLMLLDEGHCMRGQALDICGKVKPVAMESFGATSLTTLLHMVAHGMGVTLIPQLARASVQMLPSVRVLPFVDPGPSRTIILAWRRTNPRQADFAALCAIARDAQRSLAAAAAA</sequence>
<keyword evidence="3" id="KW-0238">DNA-binding</keyword>
<evidence type="ECO:0000259" key="6">
    <source>
        <dbReference type="PROSITE" id="PS50931"/>
    </source>
</evidence>
<dbReference type="Pfam" id="PF03466">
    <property type="entry name" value="LysR_substrate"/>
    <property type="match status" value="1"/>
</dbReference>
<keyword evidence="4" id="KW-0010">Activator</keyword>
<evidence type="ECO:0000256" key="5">
    <source>
        <dbReference type="ARBA" id="ARBA00023163"/>
    </source>
</evidence>
<evidence type="ECO:0000256" key="1">
    <source>
        <dbReference type="ARBA" id="ARBA00009437"/>
    </source>
</evidence>
<dbReference type="Proteomes" id="UP000006786">
    <property type="component" value="Unassembled WGS sequence"/>
</dbReference>
<dbReference type="PANTHER" id="PTHR30346">
    <property type="entry name" value="TRANSCRIPTIONAL DUAL REGULATOR HCAR-RELATED"/>
    <property type="match status" value="1"/>
</dbReference>
<dbReference type="Gene3D" id="3.40.190.10">
    <property type="entry name" value="Periplasmic binding protein-like II"/>
    <property type="match status" value="2"/>
</dbReference>
<dbReference type="GO" id="GO:0003677">
    <property type="term" value="F:DNA binding"/>
    <property type="evidence" value="ECO:0007669"/>
    <property type="project" value="UniProtKB-KW"/>
</dbReference>
<dbReference type="EMBL" id="AMRM01000013">
    <property type="protein sequence ID" value="EKF18545.1"/>
    <property type="molecule type" value="Genomic_DNA"/>
</dbReference>
<evidence type="ECO:0000313" key="7">
    <source>
        <dbReference type="EMBL" id="EKF18545.1"/>
    </source>
</evidence>
<accession>K2MCQ2</accession>